<proteinExistence type="predicted"/>
<name>A0A7Z7NBP5_9MYCO</name>
<keyword evidence="3" id="KW-1185">Reference proteome</keyword>
<reference evidence="2 3" key="1">
    <citation type="submission" date="2017-10" db="EMBL/GenBank/DDBJ databases">
        <authorList>
            <consortium name="Urmite Genomes"/>
        </authorList>
    </citation>
    <scope>NUCLEOTIDE SEQUENCE [LARGE SCALE GENOMIC DNA]</scope>
    <source>
        <strain evidence="2 3">FB-527</strain>
    </source>
</reference>
<feature type="region of interest" description="Disordered" evidence="1">
    <location>
        <begin position="62"/>
        <end position="81"/>
    </location>
</feature>
<protein>
    <submittedName>
        <fullName evidence="2">Uncharacterized protein</fullName>
    </submittedName>
</protein>
<evidence type="ECO:0000256" key="1">
    <source>
        <dbReference type="SAM" id="MobiDB-lite"/>
    </source>
</evidence>
<sequence length="81" mass="9080">MPAAVHVDHRASGYEATRHTRPDRDAPDAKRRYFGTGKEPTTADRLTHREGAVCANLRDRLGKPPRRFGFTVSAQGRGDHR</sequence>
<feature type="region of interest" description="Disordered" evidence="1">
    <location>
        <begin position="1"/>
        <end position="46"/>
    </location>
</feature>
<accession>A0A7Z7NBP5</accession>
<feature type="compositionally biased region" description="Basic and acidic residues" evidence="1">
    <location>
        <begin position="1"/>
        <end position="31"/>
    </location>
</feature>
<dbReference type="Proteomes" id="UP000554965">
    <property type="component" value="Unassembled WGS sequence"/>
</dbReference>
<organism evidence="2 3">
    <name type="scientific">Mycobacterium simulans</name>
    <dbReference type="NCBI Taxonomy" id="627089"/>
    <lineage>
        <taxon>Bacteria</taxon>
        <taxon>Bacillati</taxon>
        <taxon>Actinomycetota</taxon>
        <taxon>Actinomycetes</taxon>
        <taxon>Mycobacteriales</taxon>
        <taxon>Mycobacteriaceae</taxon>
        <taxon>Mycobacterium</taxon>
    </lineage>
</organism>
<gene>
    <name evidence="2" type="ORF">MSIMFB_04467</name>
</gene>
<dbReference type="EMBL" id="OCTY01000002">
    <property type="protein sequence ID" value="SOJ56989.1"/>
    <property type="molecule type" value="Genomic_DNA"/>
</dbReference>
<evidence type="ECO:0000313" key="3">
    <source>
        <dbReference type="Proteomes" id="UP000554965"/>
    </source>
</evidence>
<evidence type="ECO:0000313" key="2">
    <source>
        <dbReference type="EMBL" id="SOJ56989.1"/>
    </source>
</evidence>
<comment type="caution">
    <text evidence="2">The sequence shown here is derived from an EMBL/GenBank/DDBJ whole genome shotgun (WGS) entry which is preliminary data.</text>
</comment>
<dbReference type="AlphaFoldDB" id="A0A7Z7NBP5"/>